<evidence type="ECO:0000313" key="1">
    <source>
        <dbReference type="EMBL" id="KAJ8685657.1"/>
    </source>
</evidence>
<accession>A0ACC2PQH1</accession>
<name>A0ACC2PQH1_9HYME</name>
<keyword evidence="2" id="KW-1185">Reference proteome</keyword>
<gene>
    <name evidence="1" type="ORF">QAD02_021450</name>
</gene>
<dbReference type="EMBL" id="CM056741">
    <property type="protein sequence ID" value="KAJ8685657.1"/>
    <property type="molecule type" value="Genomic_DNA"/>
</dbReference>
<evidence type="ECO:0000313" key="2">
    <source>
        <dbReference type="Proteomes" id="UP001239111"/>
    </source>
</evidence>
<dbReference type="Proteomes" id="UP001239111">
    <property type="component" value="Chromosome 1"/>
</dbReference>
<organism evidence="1 2">
    <name type="scientific">Eretmocerus hayati</name>
    <dbReference type="NCBI Taxonomy" id="131215"/>
    <lineage>
        <taxon>Eukaryota</taxon>
        <taxon>Metazoa</taxon>
        <taxon>Ecdysozoa</taxon>
        <taxon>Arthropoda</taxon>
        <taxon>Hexapoda</taxon>
        <taxon>Insecta</taxon>
        <taxon>Pterygota</taxon>
        <taxon>Neoptera</taxon>
        <taxon>Endopterygota</taxon>
        <taxon>Hymenoptera</taxon>
        <taxon>Apocrita</taxon>
        <taxon>Proctotrupomorpha</taxon>
        <taxon>Chalcidoidea</taxon>
        <taxon>Aphelinidae</taxon>
        <taxon>Aphelininae</taxon>
        <taxon>Eretmocerus</taxon>
    </lineage>
</organism>
<protein>
    <submittedName>
        <fullName evidence="1">Uncharacterized protein</fullName>
    </submittedName>
</protein>
<reference evidence="1" key="1">
    <citation type="submission" date="2023-04" db="EMBL/GenBank/DDBJ databases">
        <title>A chromosome-level genome assembly of the parasitoid wasp Eretmocerus hayati.</title>
        <authorList>
            <person name="Zhong Y."/>
            <person name="Liu S."/>
            <person name="Liu Y."/>
        </authorList>
    </citation>
    <scope>NUCLEOTIDE SEQUENCE</scope>
    <source>
        <strain evidence="1">ZJU_SS_LIU_2023</strain>
    </source>
</reference>
<proteinExistence type="predicted"/>
<comment type="caution">
    <text evidence="1">The sequence shown here is derived from an EMBL/GenBank/DDBJ whole genome shotgun (WGS) entry which is preliminary data.</text>
</comment>
<sequence>MGSVEDTNEEMKKKTGNKEQIESTSYEDEYQSRLRKSIDPTLYDQTKMNQDFYGNDTIPILDMTENIGGKDLIDTSDGDEILRNESAKESDDRKHATIIQIQQPECDIQEIEHEFPNERKVANKNEVMNVKSTHTNTSVQSVSSDEVQNSPSKSTYDDKKQEDIMWTTDEETDDLQTGDKSARYTGYKFEIIGETTTSKHNKEVFHAILRNNSKTWIQITAWKDNIPKLKAISDIGNIINCKYLFVHDGSNSSDYNLDDPDSSLRVDICTKSQI</sequence>